<sequence>MPLGDRGGDKSEARFCGVETEFSDDMPHVITFNLSTGKFDFVVAPLYCMVYAYGD</sequence>
<organism evidence="1 2">
    <name type="scientific">Trifolium subterraneum</name>
    <name type="common">Subterranean clover</name>
    <dbReference type="NCBI Taxonomy" id="3900"/>
    <lineage>
        <taxon>Eukaryota</taxon>
        <taxon>Viridiplantae</taxon>
        <taxon>Streptophyta</taxon>
        <taxon>Embryophyta</taxon>
        <taxon>Tracheophyta</taxon>
        <taxon>Spermatophyta</taxon>
        <taxon>Magnoliopsida</taxon>
        <taxon>eudicotyledons</taxon>
        <taxon>Gunneridae</taxon>
        <taxon>Pentapetalae</taxon>
        <taxon>rosids</taxon>
        <taxon>fabids</taxon>
        <taxon>Fabales</taxon>
        <taxon>Fabaceae</taxon>
        <taxon>Papilionoideae</taxon>
        <taxon>50 kb inversion clade</taxon>
        <taxon>NPAAA clade</taxon>
        <taxon>Hologalegina</taxon>
        <taxon>IRL clade</taxon>
        <taxon>Trifolieae</taxon>
        <taxon>Trifolium</taxon>
    </lineage>
</organism>
<dbReference type="AlphaFoldDB" id="A0A2Z6MWX1"/>
<proteinExistence type="predicted"/>
<dbReference type="Proteomes" id="UP000242715">
    <property type="component" value="Unassembled WGS sequence"/>
</dbReference>
<evidence type="ECO:0000313" key="2">
    <source>
        <dbReference type="Proteomes" id="UP000242715"/>
    </source>
</evidence>
<dbReference type="EMBL" id="DF973369">
    <property type="protein sequence ID" value="GAU28200.1"/>
    <property type="molecule type" value="Genomic_DNA"/>
</dbReference>
<reference evidence="2" key="1">
    <citation type="journal article" date="2017" name="Front. Plant Sci.">
        <title>Climate Clever Clovers: New Paradigm to Reduce the Environmental Footprint of Ruminants by Breeding Low Methanogenic Forages Utilizing Haplotype Variation.</title>
        <authorList>
            <person name="Kaur P."/>
            <person name="Appels R."/>
            <person name="Bayer P.E."/>
            <person name="Keeble-Gagnere G."/>
            <person name="Wang J."/>
            <person name="Hirakawa H."/>
            <person name="Shirasawa K."/>
            <person name="Vercoe P."/>
            <person name="Stefanova K."/>
            <person name="Durmic Z."/>
            <person name="Nichols P."/>
            <person name="Revell C."/>
            <person name="Isobe S.N."/>
            <person name="Edwards D."/>
            <person name="Erskine W."/>
        </authorList>
    </citation>
    <scope>NUCLEOTIDE SEQUENCE [LARGE SCALE GENOMIC DNA]</scope>
    <source>
        <strain evidence="2">cv. Daliak</strain>
    </source>
</reference>
<name>A0A2Z6MWX1_TRISU</name>
<dbReference type="OrthoDB" id="1696276at2759"/>
<gene>
    <name evidence="1" type="ORF">TSUD_313590</name>
</gene>
<accession>A0A2Z6MWX1</accession>
<protein>
    <submittedName>
        <fullName evidence="1">Uncharacterized protein</fullName>
    </submittedName>
</protein>
<keyword evidence="2" id="KW-1185">Reference proteome</keyword>
<evidence type="ECO:0000313" key="1">
    <source>
        <dbReference type="EMBL" id="GAU28200.1"/>
    </source>
</evidence>